<dbReference type="EMBL" id="JBEHCU010011720">
    <property type="protein sequence ID" value="KAL1376378.1"/>
    <property type="molecule type" value="Genomic_DNA"/>
</dbReference>
<sequence>MRERFHQLTSVKVNAYENELVAKLSGNTIEDDDRLAGRSPPINTVRLFEYRTLQKKLIILIIFGHFLDSKLLRNVDH</sequence>
<accession>A0ABD1CJ66</accession>
<dbReference type="Proteomes" id="UP001562425">
    <property type="component" value="Unassembled WGS sequence"/>
</dbReference>
<protein>
    <submittedName>
        <fullName evidence="1">Uncharacterized protein</fullName>
    </submittedName>
</protein>
<organism evidence="1 2">
    <name type="scientific">Culex pipiens pipiens</name>
    <name type="common">Northern house mosquito</name>
    <dbReference type="NCBI Taxonomy" id="38569"/>
    <lineage>
        <taxon>Eukaryota</taxon>
        <taxon>Metazoa</taxon>
        <taxon>Ecdysozoa</taxon>
        <taxon>Arthropoda</taxon>
        <taxon>Hexapoda</taxon>
        <taxon>Insecta</taxon>
        <taxon>Pterygota</taxon>
        <taxon>Neoptera</taxon>
        <taxon>Endopterygota</taxon>
        <taxon>Diptera</taxon>
        <taxon>Nematocera</taxon>
        <taxon>Culicoidea</taxon>
        <taxon>Culicidae</taxon>
        <taxon>Culicinae</taxon>
        <taxon>Culicini</taxon>
        <taxon>Culex</taxon>
        <taxon>Culex</taxon>
    </lineage>
</organism>
<reference evidence="1 2" key="1">
    <citation type="submission" date="2024-05" db="EMBL/GenBank/DDBJ databases">
        <title>Culex pipiens pipiens assembly and annotation.</title>
        <authorList>
            <person name="Alout H."/>
            <person name="Durand T."/>
        </authorList>
    </citation>
    <scope>NUCLEOTIDE SEQUENCE [LARGE SCALE GENOMIC DNA]</scope>
    <source>
        <strain evidence="1">HA-2024</strain>
        <tissue evidence="1">Whole body</tissue>
    </source>
</reference>
<proteinExistence type="predicted"/>
<gene>
    <name evidence="1" type="ORF">pipiens_016924</name>
</gene>
<name>A0ABD1CJ66_CULPP</name>
<dbReference type="AlphaFoldDB" id="A0ABD1CJ66"/>
<evidence type="ECO:0000313" key="1">
    <source>
        <dbReference type="EMBL" id="KAL1376378.1"/>
    </source>
</evidence>
<keyword evidence="2" id="KW-1185">Reference proteome</keyword>
<evidence type="ECO:0000313" key="2">
    <source>
        <dbReference type="Proteomes" id="UP001562425"/>
    </source>
</evidence>
<comment type="caution">
    <text evidence="1">The sequence shown here is derived from an EMBL/GenBank/DDBJ whole genome shotgun (WGS) entry which is preliminary data.</text>
</comment>